<dbReference type="InterPro" id="IPR012341">
    <property type="entry name" value="6hp_glycosidase-like_sf"/>
</dbReference>
<proteinExistence type="inferred from homology"/>
<dbReference type="Gene3D" id="1.50.10.10">
    <property type="match status" value="1"/>
</dbReference>
<organism evidence="3 4">
    <name type="scientific">Pelagicoccus albus</name>
    <dbReference type="NCBI Taxonomy" id="415222"/>
    <lineage>
        <taxon>Bacteria</taxon>
        <taxon>Pseudomonadati</taxon>
        <taxon>Verrucomicrobiota</taxon>
        <taxon>Opitutia</taxon>
        <taxon>Puniceicoccales</taxon>
        <taxon>Pelagicoccaceae</taxon>
        <taxon>Pelagicoccus</taxon>
    </lineage>
</organism>
<evidence type="ECO:0000256" key="2">
    <source>
        <dbReference type="ARBA" id="ARBA00023235"/>
    </source>
</evidence>
<dbReference type="SUPFAM" id="SSF48208">
    <property type="entry name" value="Six-hairpin glycosidases"/>
    <property type="match status" value="1"/>
</dbReference>
<name>A0A7X1BAW9_9BACT</name>
<keyword evidence="4" id="KW-1185">Reference proteome</keyword>
<dbReference type="InterPro" id="IPR008928">
    <property type="entry name" value="6-hairpin_glycosidase_sf"/>
</dbReference>
<keyword evidence="2 3" id="KW-0413">Isomerase</keyword>
<comment type="caution">
    <text evidence="3">The sequence shown here is derived from an EMBL/GenBank/DDBJ whole genome shotgun (WGS) entry which is preliminary data.</text>
</comment>
<dbReference type="InterPro" id="IPR010819">
    <property type="entry name" value="AGE/CE"/>
</dbReference>
<dbReference type="GO" id="GO:0005975">
    <property type="term" value="P:carbohydrate metabolic process"/>
    <property type="evidence" value="ECO:0007669"/>
    <property type="project" value="InterPro"/>
</dbReference>
<dbReference type="AlphaFoldDB" id="A0A7X1BAW9"/>
<dbReference type="GO" id="GO:0016853">
    <property type="term" value="F:isomerase activity"/>
    <property type="evidence" value="ECO:0007669"/>
    <property type="project" value="UniProtKB-KW"/>
</dbReference>
<reference evidence="3 4" key="1">
    <citation type="submission" date="2020-07" db="EMBL/GenBank/DDBJ databases">
        <authorList>
            <person name="Feng X."/>
        </authorList>
    </citation>
    <scope>NUCLEOTIDE SEQUENCE [LARGE SCALE GENOMIC DNA]</scope>
    <source>
        <strain evidence="3 4">JCM23202</strain>
    </source>
</reference>
<accession>A0A7X1BAW9</accession>
<protein>
    <submittedName>
        <fullName evidence="3">AGE family epimerase/isomerase</fullName>
    </submittedName>
</protein>
<comment type="similarity">
    <text evidence="1">Belongs to the N-acylglucosamine 2-epimerase family.</text>
</comment>
<dbReference type="PANTHER" id="PTHR15108">
    <property type="entry name" value="N-ACYLGLUCOSAMINE-2-EPIMERASE"/>
    <property type="match status" value="1"/>
</dbReference>
<evidence type="ECO:0000313" key="3">
    <source>
        <dbReference type="EMBL" id="MBC2607605.1"/>
    </source>
</evidence>
<dbReference type="Proteomes" id="UP000526501">
    <property type="component" value="Unassembled WGS sequence"/>
</dbReference>
<evidence type="ECO:0000256" key="1">
    <source>
        <dbReference type="ARBA" id="ARBA00008558"/>
    </source>
</evidence>
<evidence type="ECO:0000313" key="4">
    <source>
        <dbReference type="Proteomes" id="UP000526501"/>
    </source>
</evidence>
<sequence>MFDGYPSSLPKAREEIEKSFRSDLLEAWYPDTVDKVYGGYLTSFDEKWNQAGNQDKFLVGQARHIWVLSELADFTGDPVYATYAEQGVTFLIESMWDSEYGGFFTLVDREGRVVVDDSKNAYGMAFAIYGLASRYAHAGDVQALEYAKKSFSWLESHAWDSEHGGYIDTMDRQGNWTAKRIDAFDTDFIGLKDYNSSIHLLECLASLYRVWPDPRVEERLREVLKLVRDRFVNNKGFLHLYFERDWSPLSLGQLPREQIVANRFFDHVSWGHDVETAFLMLEADHVLNGSFSEDTLETARSLVDHALATGWDQEEGSLFESGYYFRSEGPCEIIDTDKVWWVAGESLNATLLMAKLFPEDEKYEKAFLKQWGYIQKYLLDKEYGAWRNFGDRYEQGQQTFKAHRWKASYHDARAYMNVLKMLEDDFELIP</sequence>
<dbReference type="Pfam" id="PF07221">
    <property type="entry name" value="GlcNAc_2-epim"/>
    <property type="match status" value="1"/>
</dbReference>
<gene>
    <name evidence="3" type="ORF">H5P27_16250</name>
</gene>
<dbReference type="EMBL" id="JACHVC010000013">
    <property type="protein sequence ID" value="MBC2607605.1"/>
    <property type="molecule type" value="Genomic_DNA"/>
</dbReference>